<dbReference type="InterPro" id="IPR029063">
    <property type="entry name" value="SAM-dependent_MTases_sf"/>
</dbReference>
<gene>
    <name evidence="2" type="ORF">KDA_56760</name>
</gene>
<name>A0A402BG02_9CHLR</name>
<dbReference type="InterPro" id="IPR050447">
    <property type="entry name" value="Erg6_SMT_methyltransf"/>
</dbReference>
<comment type="caution">
    <text evidence="2">The sequence shown here is derived from an EMBL/GenBank/DDBJ whole genome shotgun (WGS) entry which is preliminary data.</text>
</comment>
<dbReference type="RefSeq" id="WP_126630346.1">
    <property type="nucleotide sequence ID" value="NZ_BIFT01000002.1"/>
</dbReference>
<proteinExistence type="predicted"/>
<dbReference type="CDD" id="cd02440">
    <property type="entry name" value="AdoMet_MTases"/>
    <property type="match status" value="1"/>
</dbReference>
<dbReference type="InterPro" id="IPR025714">
    <property type="entry name" value="Methyltranfer_dom"/>
</dbReference>
<dbReference type="PANTHER" id="PTHR44068">
    <property type="entry name" value="ZGC:194242"/>
    <property type="match status" value="1"/>
</dbReference>
<keyword evidence="3" id="KW-1185">Reference proteome</keyword>
<reference evidence="3" key="1">
    <citation type="submission" date="2018-12" db="EMBL/GenBank/DDBJ databases">
        <title>Tengunoibacter tsumagoiensis gen. nov., sp. nov., Dictyobacter kobayashii sp. nov., D. alpinus sp. nov., and D. joshuensis sp. nov. and description of Dictyobacteraceae fam. nov. within the order Ktedonobacterales isolated from Tengu-no-mugimeshi.</title>
        <authorList>
            <person name="Wang C.M."/>
            <person name="Zheng Y."/>
            <person name="Sakai Y."/>
            <person name="Toyoda A."/>
            <person name="Minakuchi Y."/>
            <person name="Abe K."/>
            <person name="Yokota A."/>
            <person name="Yabe S."/>
        </authorList>
    </citation>
    <scope>NUCLEOTIDE SEQUENCE [LARGE SCALE GENOMIC DNA]</scope>
    <source>
        <strain evidence="3">Uno16</strain>
    </source>
</reference>
<dbReference type="Pfam" id="PF13847">
    <property type="entry name" value="Methyltransf_31"/>
    <property type="match status" value="1"/>
</dbReference>
<feature type="domain" description="Methyltransferase" evidence="1">
    <location>
        <begin position="57"/>
        <end position="171"/>
    </location>
</feature>
<organism evidence="2 3">
    <name type="scientific">Dictyobacter alpinus</name>
    <dbReference type="NCBI Taxonomy" id="2014873"/>
    <lineage>
        <taxon>Bacteria</taxon>
        <taxon>Bacillati</taxon>
        <taxon>Chloroflexota</taxon>
        <taxon>Ktedonobacteria</taxon>
        <taxon>Ktedonobacterales</taxon>
        <taxon>Dictyobacteraceae</taxon>
        <taxon>Dictyobacter</taxon>
    </lineage>
</organism>
<dbReference type="OrthoDB" id="9772751at2"/>
<dbReference type="PANTHER" id="PTHR44068:SF11">
    <property type="entry name" value="GERANYL DIPHOSPHATE 2-C-METHYLTRANSFERASE"/>
    <property type="match status" value="1"/>
</dbReference>
<evidence type="ECO:0000313" key="3">
    <source>
        <dbReference type="Proteomes" id="UP000287171"/>
    </source>
</evidence>
<accession>A0A402BG02</accession>
<dbReference type="EMBL" id="BIFT01000002">
    <property type="protein sequence ID" value="GCE30192.1"/>
    <property type="molecule type" value="Genomic_DNA"/>
</dbReference>
<dbReference type="Gene3D" id="3.40.50.150">
    <property type="entry name" value="Vaccinia Virus protein VP39"/>
    <property type="match status" value="1"/>
</dbReference>
<dbReference type="AlphaFoldDB" id="A0A402BG02"/>
<dbReference type="Proteomes" id="UP000287171">
    <property type="component" value="Unassembled WGS sequence"/>
</dbReference>
<dbReference type="SUPFAM" id="SSF53335">
    <property type="entry name" value="S-adenosyl-L-methionine-dependent methyltransferases"/>
    <property type="match status" value="1"/>
</dbReference>
<sequence length="273" mass="29193">MNSKPETVTGNDDQDLKSCCANVYQSDLARFLLGDSFHPGGIALTEYLGTLLQLGPDKQLLDVAAGQGTSAIHLAQRFGCNVLGIEYSAVSVERANEAAQASDVAHLVTFKQGDAEHLPVSAESYDALICECAFCTFPNKALAATEFLRVLKPGGMVGLSDLTRKTAEVPADLQGLLAWIACIADAQPLERYVQYLVTAGFSMQTLEQHDQALSDMVREIHGKLLGAELLVKLNKLQLPGTIDFGQAKTMARAAATAIKAQQFGYAVMTASKV</sequence>
<protein>
    <recommendedName>
        <fullName evidence="1">Methyltransferase domain-containing protein</fullName>
    </recommendedName>
</protein>
<evidence type="ECO:0000259" key="1">
    <source>
        <dbReference type="Pfam" id="PF13847"/>
    </source>
</evidence>
<evidence type="ECO:0000313" key="2">
    <source>
        <dbReference type="EMBL" id="GCE30192.1"/>
    </source>
</evidence>